<evidence type="ECO:0000313" key="3">
    <source>
        <dbReference type="Proteomes" id="UP000277999"/>
    </source>
</evidence>
<reference evidence="2 3" key="1">
    <citation type="submission" date="2018-10" db="EMBL/GenBank/DDBJ databases">
        <title>Genome-centric metagenomics revealed C2 chemical producing, CO utilizing Clostridium with novel acetogenic gene cluster.</title>
        <authorList>
            <person name="Kang H."/>
            <person name="Park B."/>
            <person name="Choi I.G."/>
            <person name="Chang I.S."/>
        </authorList>
    </citation>
    <scope>NUCLEOTIDE SEQUENCE [LARGE SCALE GENOMIC DNA]</scope>
    <source>
        <strain evidence="2 3">H21-9</strain>
    </source>
</reference>
<dbReference type="SUPFAM" id="SSF55729">
    <property type="entry name" value="Acyl-CoA N-acyltransferases (Nat)"/>
    <property type="match status" value="1"/>
</dbReference>
<dbReference type="PROSITE" id="PS51186">
    <property type="entry name" value="GNAT"/>
    <property type="match status" value="1"/>
</dbReference>
<dbReference type="Proteomes" id="UP000277999">
    <property type="component" value="Unassembled WGS sequence"/>
</dbReference>
<dbReference type="EMBL" id="RFAQ01000067">
    <property type="protein sequence ID" value="RMC96027.1"/>
    <property type="molecule type" value="Genomic_DNA"/>
</dbReference>
<accession>A0A3M0SNF4</accession>
<organism evidence="2 3">
    <name type="scientific">Clostridium autoethanogenum</name>
    <dbReference type="NCBI Taxonomy" id="84023"/>
    <lineage>
        <taxon>Bacteria</taxon>
        <taxon>Bacillati</taxon>
        <taxon>Bacillota</taxon>
        <taxon>Clostridia</taxon>
        <taxon>Eubacteriales</taxon>
        <taxon>Clostridiaceae</taxon>
        <taxon>Clostridium</taxon>
    </lineage>
</organism>
<dbReference type="InterPro" id="IPR000182">
    <property type="entry name" value="GNAT_dom"/>
</dbReference>
<evidence type="ECO:0000313" key="2">
    <source>
        <dbReference type="EMBL" id="RMC96027.1"/>
    </source>
</evidence>
<protein>
    <submittedName>
        <fullName evidence="2">N-acetyltransferase</fullName>
    </submittedName>
</protein>
<gene>
    <name evidence="2" type="ORF">D9O40_16260</name>
</gene>
<feature type="domain" description="N-acetyltransferase" evidence="1">
    <location>
        <begin position="1"/>
        <end position="154"/>
    </location>
</feature>
<keyword evidence="2" id="KW-0808">Transferase</keyword>
<evidence type="ECO:0000259" key="1">
    <source>
        <dbReference type="PROSITE" id="PS51186"/>
    </source>
</evidence>
<proteinExistence type="predicted"/>
<dbReference type="GO" id="GO:0016747">
    <property type="term" value="F:acyltransferase activity, transferring groups other than amino-acyl groups"/>
    <property type="evidence" value="ECO:0007669"/>
    <property type="project" value="InterPro"/>
</dbReference>
<comment type="caution">
    <text evidence="2">The sequence shown here is derived from an EMBL/GenBank/DDBJ whole genome shotgun (WGS) entry which is preliminary data.</text>
</comment>
<dbReference type="AlphaFoldDB" id="A0A3M0SNF4"/>
<name>A0A3M0SNF4_9CLOT</name>
<dbReference type="InterPro" id="IPR016181">
    <property type="entry name" value="Acyl_CoA_acyltransferase"/>
</dbReference>
<dbReference type="Gene3D" id="3.40.630.30">
    <property type="match status" value="1"/>
</dbReference>
<sequence>MSESFSYEYFASINLNDPFFDSLKNDYKEFIDWFHRKTLQNQKAYIQKINNKIEGFLYLKIEKGPIKDVDPILNVQSAIKIGTLKINPHGTRLGERFIKKSIDYAIDVKANTIYVTVFESHPELIKLLEKYGFYKYGKKTTSNGIEFVLVKDLESINNDTLLDYPRINPNTNNIYLLGIYPKYHTNLFPDSKLNNEPFDIVKDVSHTNSIEKIYICKMRQVASLRKNDLLLIYRTSDKPGLAKFRSVATSICTVEDVKSTKTFNNFMDFKKYCKNYSVFPDDRLEKIFYSKHGYYIIKMTYNVALKRRIINKDLIENVGLDSSSYWGFFKLNSNQLKKIIEIGEVNEGYIIH</sequence>
<dbReference type="RefSeq" id="WP_122059958.1">
    <property type="nucleotide sequence ID" value="NZ_RFAQ01000067.1"/>
</dbReference>